<gene>
    <name evidence="2" type="ORF">H9853_00635</name>
</gene>
<feature type="compositionally biased region" description="Acidic residues" evidence="1">
    <location>
        <begin position="61"/>
        <end position="70"/>
    </location>
</feature>
<organism evidence="2 3">
    <name type="scientific">Candidatus Sphingobacterium stercoripullorum</name>
    <dbReference type="NCBI Taxonomy" id="2838759"/>
    <lineage>
        <taxon>Bacteria</taxon>
        <taxon>Pseudomonadati</taxon>
        <taxon>Bacteroidota</taxon>
        <taxon>Sphingobacteriia</taxon>
        <taxon>Sphingobacteriales</taxon>
        <taxon>Sphingobacteriaceae</taxon>
        <taxon>Sphingobacterium</taxon>
    </lineage>
</organism>
<feature type="region of interest" description="Disordered" evidence="1">
    <location>
        <begin position="41"/>
        <end position="93"/>
    </location>
</feature>
<evidence type="ECO:0000256" key="1">
    <source>
        <dbReference type="SAM" id="MobiDB-lite"/>
    </source>
</evidence>
<comment type="caution">
    <text evidence="2">The sequence shown here is derived from an EMBL/GenBank/DDBJ whole genome shotgun (WGS) entry which is preliminary data.</text>
</comment>
<reference evidence="2" key="1">
    <citation type="journal article" date="2021" name="PeerJ">
        <title>Extensive microbial diversity within the chicken gut microbiome revealed by metagenomics and culture.</title>
        <authorList>
            <person name="Gilroy R."/>
            <person name="Ravi A."/>
            <person name="Getino M."/>
            <person name="Pursley I."/>
            <person name="Horton D.L."/>
            <person name="Alikhan N.F."/>
            <person name="Baker D."/>
            <person name="Gharbi K."/>
            <person name="Hall N."/>
            <person name="Watson M."/>
            <person name="Adriaenssens E.M."/>
            <person name="Foster-Nyarko E."/>
            <person name="Jarju S."/>
            <person name="Secka A."/>
            <person name="Antonio M."/>
            <person name="Oren A."/>
            <person name="Chaudhuri R.R."/>
            <person name="La Ragione R."/>
            <person name="Hildebrand F."/>
            <person name="Pallen M.J."/>
        </authorList>
    </citation>
    <scope>NUCLEOTIDE SEQUENCE</scope>
    <source>
        <strain evidence="2">1719</strain>
    </source>
</reference>
<sequence>MPTIIKIKERQADKLYECAEKVHRGAKKLMEFIEDEILESEEFDERYGGGGNGGGTGGYRDEDDDDDEDYNERRGVPGTGRYGRRRYGRGRRY</sequence>
<dbReference type="EMBL" id="DXEZ01000015">
    <property type="protein sequence ID" value="HIX53505.1"/>
    <property type="molecule type" value="Genomic_DNA"/>
</dbReference>
<feature type="compositionally biased region" description="Gly residues" evidence="1">
    <location>
        <begin position="48"/>
        <end position="58"/>
    </location>
</feature>
<proteinExistence type="predicted"/>
<name>A0A9D1W6W1_9SPHI</name>
<reference evidence="2" key="2">
    <citation type="submission" date="2021-04" db="EMBL/GenBank/DDBJ databases">
        <authorList>
            <person name="Gilroy R."/>
        </authorList>
    </citation>
    <scope>NUCLEOTIDE SEQUENCE</scope>
    <source>
        <strain evidence="2">1719</strain>
    </source>
</reference>
<evidence type="ECO:0000313" key="3">
    <source>
        <dbReference type="Proteomes" id="UP000824156"/>
    </source>
</evidence>
<protein>
    <submittedName>
        <fullName evidence="2">Uncharacterized protein</fullName>
    </submittedName>
</protein>
<accession>A0A9D1W6W1</accession>
<evidence type="ECO:0000313" key="2">
    <source>
        <dbReference type="EMBL" id="HIX53505.1"/>
    </source>
</evidence>
<feature type="compositionally biased region" description="Basic residues" evidence="1">
    <location>
        <begin position="82"/>
        <end position="93"/>
    </location>
</feature>
<dbReference type="AlphaFoldDB" id="A0A9D1W6W1"/>
<dbReference type="Proteomes" id="UP000824156">
    <property type="component" value="Unassembled WGS sequence"/>
</dbReference>